<dbReference type="PANTHER" id="PTHR30582:SF24">
    <property type="entry name" value="L,D-TRANSPEPTIDASE ERFK_SRFK-RELATED"/>
    <property type="match status" value="1"/>
</dbReference>
<evidence type="ECO:0000256" key="2">
    <source>
        <dbReference type="ARBA" id="ARBA00005992"/>
    </source>
</evidence>
<keyword evidence="5" id="KW-0378">Hydrolase</keyword>
<evidence type="ECO:0000313" key="13">
    <source>
        <dbReference type="Proteomes" id="UP000248066"/>
    </source>
</evidence>
<dbReference type="GO" id="GO:0005576">
    <property type="term" value="C:extracellular region"/>
    <property type="evidence" value="ECO:0007669"/>
    <property type="project" value="TreeGrafter"/>
</dbReference>
<evidence type="ECO:0000256" key="5">
    <source>
        <dbReference type="ARBA" id="ARBA00022801"/>
    </source>
</evidence>
<dbReference type="InterPro" id="IPR018392">
    <property type="entry name" value="LysM"/>
</dbReference>
<dbReference type="GO" id="GO:0071555">
    <property type="term" value="P:cell wall organization"/>
    <property type="evidence" value="ECO:0007669"/>
    <property type="project" value="UniProtKB-UniRule"/>
</dbReference>
<dbReference type="GO" id="GO:0016757">
    <property type="term" value="F:glycosyltransferase activity"/>
    <property type="evidence" value="ECO:0007669"/>
    <property type="project" value="UniProtKB-KW"/>
</dbReference>
<dbReference type="PROSITE" id="PS51782">
    <property type="entry name" value="LYSM"/>
    <property type="match status" value="1"/>
</dbReference>
<evidence type="ECO:0000256" key="4">
    <source>
        <dbReference type="ARBA" id="ARBA00022679"/>
    </source>
</evidence>
<keyword evidence="4" id="KW-0808">Transferase</keyword>
<dbReference type="GO" id="GO:0018104">
    <property type="term" value="P:peptidoglycan-protein cross-linking"/>
    <property type="evidence" value="ECO:0007669"/>
    <property type="project" value="TreeGrafter"/>
</dbReference>
<dbReference type="Gene3D" id="3.10.350.10">
    <property type="entry name" value="LysM domain"/>
    <property type="match status" value="1"/>
</dbReference>
<evidence type="ECO:0000256" key="9">
    <source>
        <dbReference type="PROSITE-ProRule" id="PRU01373"/>
    </source>
</evidence>
<dbReference type="SMART" id="SM00257">
    <property type="entry name" value="LysM"/>
    <property type="match status" value="1"/>
</dbReference>
<evidence type="ECO:0000256" key="7">
    <source>
        <dbReference type="ARBA" id="ARBA00022984"/>
    </source>
</evidence>
<comment type="pathway">
    <text evidence="1 9">Cell wall biogenesis; peptidoglycan biosynthesis.</text>
</comment>
<evidence type="ECO:0000259" key="10">
    <source>
        <dbReference type="PROSITE" id="PS51782"/>
    </source>
</evidence>
<keyword evidence="7 9" id="KW-0573">Peptidoglycan synthesis</keyword>
<gene>
    <name evidence="12" type="ORF">CR205_06750</name>
</gene>
<evidence type="ECO:0000259" key="11">
    <source>
        <dbReference type="PROSITE" id="PS52029"/>
    </source>
</evidence>
<reference evidence="12 13" key="1">
    <citation type="submission" date="2017-10" db="EMBL/GenBank/DDBJ databases">
        <title>Bacillus sp. nov., a halophilic bacterium isolated from a Yangshapao Lake.</title>
        <authorList>
            <person name="Wang H."/>
        </authorList>
    </citation>
    <scope>NUCLEOTIDE SEQUENCE [LARGE SCALE GENOMIC DNA]</scope>
    <source>
        <strain evidence="12 13">YSP-3</strain>
    </source>
</reference>
<keyword evidence="6 9" id="KW-0133">Cell shape</keyword>
<proteinExistence type="inferred from homology"/>
<protein>
    <submittedName>
        <fullName evidence="12">L,D-transpeptidase</fullName>
    </submittedName>
</protein>
<comment type="caution">
    <text evidence="12">The sequence shown here is derived from an EMBL/GenBank/DDBJ whole genome shotgun (WGS) entry which is preliminary data.</text>
</comment>
<dbReference type="CDD" id="cd00118">
    <property type="entry name" value="LysM"/>
    <property type="match status" value="1"/>
</dbReference>
<dbReference type="UniPathway" id="UPA00219"/>
<dbReference type="PANTHER" id="PTHR30582">
    <property type="entry name" value="L,D-TRANSPEPTIDASE"/>
    <property type="match status" value="1"/>
</dbReference>
<accession>A0A2W0HBP6</accession>
<dbReference type="InterPro" id="IPR036779">
    <property type="entry name" value="LysM_dom_sf"/>
</dbReference>
<dbReference type="AlphaFoldDB" id="A0A2W0HBP6"/>
<dbReference type="GO" id="GO:0071972">
    <property type="term" value="F:peptidoglycan L,D-transpeptidase activity"/>
    <property type="evidence" value="ECO:0007669"/>
    <property type="project" value="TreeGrafter"/>
</dbReference>
<keyword evidence="8 9" id="KW-0961">Cell wall biogenesis/degradation</keyword>
<evidence type="ECO:0000256" key="1">
    <source>
        <dbReference type="ARBA" id="ARBA00004752"/>
    </source>
</evidence>
<dbReference type="SUPFAM" id="SSF54106">
    <property type="entry name" value="LysM domain"/>
    <property type="match status" value="1"/>
</dbReference>
<dbReference type="PROSITE" id="PS52029">
    <property type="entry name" value="LD_TPASE"/>
    <property type="match status" value="1"/>
</dbReference>
<dbReference type="Pfam" id="PF01476">
    <property type="entry name" value="LysM"/>
    <property type="match status" value="1"/>
</dbReference>
<feature type="active site" description="Proton donor/acceptor" evidence="9">
    <location>
        <position position="124"/>
    </location>
</feature>
<dbReference type="Proteomes" id="UP000248066">
    <property type="component" value="Unassembled WGS sequence"/>
</dbReference>
<dbReference type="SUPFAM" id="SSF141523">
    <property type="entry name" value="L,D-transpeptidase catalytic domain-like"/>
    <property type="match status" value="1"/>
</dbReference>
<dbReference type="InterPro" id="IPR050979">
    <property type="entry name" value="LD-transpeptidase"/>
</dbReference>
<dbReference type="InterPro" id="IPR005490">
    <property type="entry name" value="LD_TPept_cat_dom"/>
</dbReference>
<dbReference type="Gene3D" id="2.40.440.10">
    <property type="entry name" value="L,D-transpeptidase catalytic domain-like"/>
    <property type="match status" value="1"/>
</dbReference>
<keyword evidence="3" id="KW-0328">Glycosyltransferase</keyword>
<dbReference type="OrthoDB" id="9787225at2"/>
<evidence type="ECO:0000313" key="12">
    <source>
        <dbReference type="EMBL" id="PYZ98291.1"/>
    </source>
</evidence>
<feature type="domain" description="LysM" evidence="10">
    <location>
        <begin position="2"/>
        <end position="46"/>
    </location>
</feature>
<feature type="domain" description="L,D-TPase catalytic" evidence="11">
    <location>
        <begin position="57"/>
        <end position="164"/>
    </location>
</feature>
<dbReference type="InterPro" id="IPR038063">
    <property type="entry name" value="Transpep_catalytic_dom"/>
</dbReference>
<dbReference type="EMBL" id="PDOF01000001">
    <property type="protein sequence ID" value="PYZ98291.1"/>
    <property type="molecule type" value="Genomic_DNA"/>
</dbReference>
<sequence>MYTYTVRPGDTLYSIAEDFRTPYQTILEANTLPDPNIITPGQSIMIPGFPDPATIPYSIEVSIGQRQLTLFENRTVKKTYPVAVGRMLFETPVGEFIIVNRAPNPGGPYGVLWLSLSRKGYGIHGTNDPSSIGQAVSRGCVRMFNEDVLEVGAIVPNGTRVTITP</sequence>
<evidence type="ECO:0000256" key="8">
    <source>
        <dbReference type="ARBA" id="ARBA00023316"/>
    </source>
</evidence>
<evidence type="ECO:0000256" key="3">
    <source>
        <dbReference type="ARBA" id="ARBA00022676"/>
    </source>
</evidence>
<evidence type="ECO:0000256" key="6">
    <source>
        <dbReference type="ARBA" id="ARBA00022960"/>
    </source>
</evidence>
<feature type="active site" description="Nucleophile" evidence="9">
    <location>
        <position position="140"/>
    </location>
</feature>
<keyword evidence="13" id="KW-1185">Reference proteome</keyword>
<dbReference type="Pfam" id="PF03734">
    <property type="entry name" value="YkuD"/>
    <property type="match status" value="1"/>
</dbReference>
<dbReference type="GO" id="GO:0008360">
    <property type="term" value="P:regulation of cell shape"/>
    <property type="evidence" value="ECO:0007669"/>
    <property type="project" value="UniProtKB-UniRule"/>
</dbReference>
<dbReference type="CDD" id="cd16913">
    <property type="entry name" value="YkuD_like"/>
    <property type="match status" value="1"/>
</dbReference>
<name>A0A2W0HBP6_9BACI</name>
<comment type="similarity">
    <text evidence="2">Belongs to the YkuD family.</text>
</comment>
<organism evidence="12 13">
    <name type="scientific">Alteribacter lacisalsi</name>
    <dbReference type="NCBI Taxonomy" id="2045244"/>
    <lineage>
        <taxon>Bacteria</taxon>
        <taxon>Bacillati</taxon>
        <taxon>Bacillota</taxon>
        <taxon>Bacilli</taxon>
        <taxon>Bacillales</taxon>
        <taxon>Bacillaceae</taxon>
        <taxon>Alteribacter</taxon>
    </lineage>
</organism>
<dbReference type="RefSeq" id="WP_110518163.1">
    <property type="nucleotide sequence ID" value="NZ_PDOF01000001.1"/>
</dbReference>